<dbReference type="STRING" id="1213857.A0A484FFP4"/>
<dbReference type="GO" id="GO:0006281">
    <property type="term" value="P:DNA repair"/>
    <property type="evidence" value="ECO:0007669"/>
    <property type="project" value="TreeGrafter"/>
</dbReference>
<gene>
    <name evidence="5" type="primary">RAD5A-0</name>
    <name evidence="5" type="ORF">Cob_v010441</name>
</gene>
<dbReference type="GO" id="GO:0005524">
    <property type="term" value="F:ATP binding"/>
    <property type="evidence" value="ECO:0007669"/>
    <property type="project" value="UniProtKB-KW"/>
</dbReference>
<feature type="domain" description="Helicase C-terminal" evidence="4">
    <location>
        <begin position="359"/>
        <end position="523"/>
    </location>
</feature>
<dbReference type="InterPro" id="IPR049730">
    <property type="entry name" value="SNF2/RAD54-like_C"/>
</dbReference>
<dbReference type="OrthoDB" id="5343383at2759"/>
<dbReference type="AlphaFoldDB" id="A0A484FFP4"/>
<comment type="caution">
    <text evidence="5">The sequence shown here is derived from an EMBL/GenBank/DDBJ whole genome shotgun (WGS) entry which is preliminary data.</text>
</comment>
<dbReference type="SMART" id="SM00490">
    <property type="entry name" value="HELICc"/>
    <property type="match status" value="1"/>
</dbReference>
<dbReference type="Gene3D" id="3.40.50.10810">
    <property type="entry name" value="Tandem AAA-ATPase domain"/>
    <property type="match status" value="1"/>
</dbReference>
<reference evidence="6" key="1">
    <citation type="journal article" date="2013" name="New Phytol.">
        <title>Comparative genomic and transcriptomic analyses reveal the hemibiotrophic stage shift of Colletotrichum fungi.</title>
        <authorList>
            <person name="Gan P."/>
            <person name="Ikeda K."/>
            <person name="Irieda H."/>
            <person name="Narusaka M."/>
            <person name="O'Connell R.J."/>
            <person name="Narusaka Y."/>
            <person name="Takano Y."/>
            <person name="Kubo Y."/>
            <person name="Shirasu K."/>
        </authorList>
    </citation>
    <scope>NUCLEOTIDE SEQUENCE [LARGE SCALE GENOMIC DNA]</scope>
    <source>
        <strain evidence="6">104-T / ATCC 96160 / CBS 514.97 / LARS 414 / MAFF 240422</strain>
    </source>
</reference>
<dbReference type="PANTHER" id="PTHR45626">
    <property type="entry name" value="TRANSCRIPTION TERMINATION FACTOR 2-RELATED"/>
    <property type="match status" value="1"/>
</dbReference>
<reference evidence="6" key="2">
    <citation type="journal article" date="2019" name="Mol. Plant Microbe Interact.">
        <title>Genome sequence resources for four phytopathogenic fungi from the Colletotrichum orbiculare species complex.</title>
        <authorList>
            <person name="Gan P."/>
            <person name="Tsushima A."/>
            <person name="Narusaka M."/>
            <person name="Narusaka Y."/>
            <person name="Takano Y."/>
            <person name="Kubo Y."/>
            <person name="Shirasu K."/>
        </authorList>
    </citation>
    <scope>GENOME REANNOTATION</scope>
    <source>
        <strain evidence="6">104-T / ATCC 96160 / CBS 514.97 / LARS 414 / MAFF 240422</strain>
    </source>
</reference>
<dbReference type="InterPro" id="IPR001650">
    <property type="entry name" value="Helicase_C-like"/>
</dbReference>
<evidence type="ECO:0000256" key="1">
    <source>
        <dbReference type="ARBA" id="ARBA00022741"/>
    </source>
</evidence>
<dbReference type="SUPFAM" id="SSF52540">
    <property type="entry name" value="P-loop containing nucleoside triphosphate hydrolases"/>
    <property type="match status" value="2"/>
</dbReference>
<dbReference type="GO" id="GO:0016787">
    <property type="term" value="F:hydrolase activity"/>
    <property type="evidence" value="ECO:0007669"/>
    <property type="project" value="UniProtKB-KW"/>
</dbReference>
<evidence type="ECO:0000256" key="2">
    <source>
        <dbReference type="ARBA" id="ARBA00022801"/>
    </source>
</evidence>
<dbReference type="InterPro" id="IPR027417">
    <property type="entry name" value="P-loop_NTPase"/>
</dbReference>
<dbReference type="Pfam" id="PF00271">
    <property type="entry name" value="Helicase_C"/>
    <property type="match status" value="1"/>
</dbReference>
<keyword evidence="1" id="KW-0547">Nucleotide-binding</keyword>
<evidence type="ECO:0000313" key="6">
    <source>
        <dbReference type="Proteomes" id="UP000014480"/>
    </source>
</evidence>
<dbReference type="Pfam" id="PF00176">
    <property type="entry name" value="SNF2-rel_dom"/>
    <property type="match status" value="1"/>
</dbReference>
<keyword evidence="3" id="KW-0067">ATP-binding</keyword>
<dbReference type="InterPro" id="IPR050628">
    <property type="entry name" value="SNF2_RAD54_helicase_TF"/>
</dbReference>
<dbReference type="PANTHER" id="PTHR45626:SF22">
    <property type="entry name" value="DNA REPAIR PROTEIN RAD5"/>
    <property type="match status" value="1"/>
</dbReference>
<dbReference type="CDD" id="cd18793">
    <property type="entry name" value="SF2_C_SNF"/>
    <property type="match status" value="1"/>
</dbReference>
<dbReference type="Gene3D" id="3.40.50.300">
    <property type="entry name" value="P-loop containing nucleotide triphosphate hydrolases"/>
    <property type="match status" value="1"/>
</dbReference>
<dbReference type="Proteomes" id="UP000014480">
    <property type="component" value="Unassembled WGS sequence"/>
</dbReference>
<keyword evidence="2" id="KW-0378">Hydrolase</keyword>
<dbReference type="GO" id="GO:0008094">
    <property type="term" value="F:ATP-dependent activity, acting on DNA"/>
    <property type="evidence" value="ECO:0007669"/>
    <property type="project" value="TreeGrafter"/>
</dbReference>
<protein>
    <submittedName>
        <fullName evidence="5">DNA repair protein RAD5A</fullName>
    </submittedName>
</protein>
<evidence type="ECO:0000256" key="3">
    <source>
        <dbReference type="ARBA" id="ARBA00022840"/>
    </source>
</evidence>
<sequence>MFIGITATCRTHLPSKAATYAVELQDSATFIGREDENMMGFVASEFTYLTTALLVDADTESQVLCSVTEDALEVANSGKRFLGTKASTKCSLSIILYGQSNHADDILLFIDQCNEELDHEHKLYLQDPVGCDRNVRYCNPQRLPPLDPKDYQYTLCMGEDRQRFVAVEDLEPPLELLELLDSQEDLPEALQPSAITTRLKRHQKQALTFMLRREQGWAFDGTKPDVWEAEATKNGIRFTNRISGARQVQEPPSFYGGIIADPMGLGKTLAMISLIASYSYYMTQNDDSNFPGVLGEESCGVTLIVVPPALLGMWDEELTKHTEPGRLPWRLHHGKNRPKHMTDIENIPIVAGSGYLPTKVTALIEDLQATPDDIKSVVFSTWTMTLDIIEVGLKQADISVLRYDGKVPQKERQKVIDRFRNDQSVRVLLLTLSCGAVGLTLTVASRAYLMEPSWNPTIEDQALARVHRMGQEKEVTTVRFLVRDSFEEAVVTNQKLKRELAGLRRSLTKEQFSPFVFALDPSYSRDELVSELTSYYEFLTGIYLPPEVVRYPPEGGWEHITPEFVEAFHLGKNETVADLMKHIPYIRRDKEDNQEPWMVYERSIAVDFAGEVVLSLPTKYADEWLFELPKEVYPHPLPPHVFVYSTIPDGRYGHYILFDTERGTVVLLDPTCDTKPTRLSDRNAPEEEEWRRSATYTACEFFAMAKDMFRRFQMVASDRKNVDIVPADKTDSPEARIYQEEGVFTDRYNRERCMERLDEYREAERRAGQLRMMEIRKRLAGV</sequence>
<proteinExistence type="predicted"/>
<dbReference type="EMBL" id="AMCV02000033">
    <property type="protein sequence ID" value="TDZ16658.1"/>
    <property type="molecule type" value="Genomic_DNA"/>
</dbReference>
<dbReference type="GO" id="GO:0005634">
    <property type="term" value="C:nucleus"/>
    <property type="evidence" value="ECO:0007669"/>
    <property type="project" value="TreeGrafter"/>
</dbReference>
<name>A0A484FFP4_COLOR</name>
<keyword evidence="6" id="KW-1185">Reference proteome</keyword>
<evidence type="ECO:0000259" key="4">
    <source>
        <dbReference type="PROSITE" id="PS51194"/>
    </source>
</evidence>
<dbReference type="InterPro" id="IPR000330">
    <property type="entry name" value="SNF2_N"/>
</dbReference>
<dbReference type="PROSITE" id="PS51194">
    <property type="entry name" value="HELICASE_CTER"/>
    <property type="match status" value="1"/>
</dbReference>
<accession>A0A484FFP4</accession>
<dbReference type="InterPro" id="IPR038718">
    <property type="entry name" value="SNF2-like_sf"/>
</dbReference>
<evidence type="ECO:0000313" key="5">
    <source>
        <dbReference type="EMBL" id="TDZ16658.1"/>
    </source>
</evidence>
<organism evidence="5 6">
    <name type="scientific">Colletotrichum orbiculare (strain 104-T / ATCC 96160 / CBS 514.97 / LARS 414 / MAFF 240422)</name>
    <name type="common">Cucumber anthracnose fungus</name>
    <name type="synonym">Colletotrichum lagenarium</name>
    <dbReference type="NCBI Taxonomy" id="1213857"/>
    <lineage>
        <taxon>Eukaryota</taxon>
        <taxon>Fungi</taxon>
        <taxon>Dikarya</taxon>
        <taxon>Ascomycota</taxon>
        <taxon>Pezizomycotina</taxon>
        <taxon>Sordariomycetes</taxon>
        <taxon>Hypocreomycetidae</taxon>
        <taxon>Glomerellales</taxon>
        <taxon>Glomerellaceae</taxon>
        <taxon>Colletotrichum</taxon>
        <taxon>Colletotrichum orbiculare species complex</taxon>
    </lineage>
</organism>